<evidence type="ECO:0000256" key="1">
    <source>
        <dbReference type="SAM" id="Phobius"/>
    </source>
</evidence>
<feature type="transmembrane region" description="Helical" evidence="1">
    <location>
        <begin position="32"/>
        <end position="51"/>
    </location>
</feature>
<accession>A0A1M6SGW0</accession>
<dbReference type="RefSeq" id="WP_079654137.1">
    <property type="nucleotide sequence ID" value="NZ_LT670846.1"/>
</dbReference>
<keyword evidence="1" id="KW-0812">Transmembrane</keyword>
<name>A0A1M6SGW0_9AQUI</name>
<dbReference type="Proteomes" id="UP000189810">
    <property type="component" value="Chromosome I"/>
</dbReference>
<organism evidence="2 3">
    <name type="scientific">Thermocrinis minervae</name>
    <dbReference type="NCBI Taxonomy" id="381751"/>
    <lineage>
        <taxon>Bacteria</taxon>
        <taxon>Pseudomonadati</taxon>
        <taxon>Aquificota</taxon>
        <taxon>Aquificia</taxon>
        <taxon>Aquificales</taxon>
        <taxon>Aquificaceae</taxon>
        <taxon>Thermocrinis</taxon>
    </lineage>
</organism>
<reference evidence="2 3" key="1">
    <citation type="submission" date="2016-11" db="EMBL/GenBank/DDBJ databases">
        <authorList>
            <person name="Jaros S."/>
            <person name="Januszkiewicz K."/>
            <person name="Wedrychowicz H."/>
        </authorList>
    </citation>
    <scope>NUCLEOTIDE SEQUENCE [LARGE SCALE GENOMIC DNA]</scope>
    <source>
        <strain evidence="2 3">DSM 19557</strain>
    </source>
</reference>
<evidence type="ECO:0000313" key="2">
    <source>
        <dbReference type="EMBL" id="SHK43817.1"/>
    </source>
</evidence>
<keyword evidence="3" id="KW-1185">Reference proteome</keyword>
<protein>
    <submittedName>
        <fullName evidence="2">Uncharacterized protein</fullName>
    </submittedName>
</protein>
<sequence length="282" mass="32533">MLKDRKLLLLSVRMLIFLFFCLLAIGKNNTQKALILVPSALYFWIFAYDFLRPGRFKLLSKYVDALFLPYLSLTSHNPYSFLAPLSLSIFFSNRNVFVSLILFWSSVGIGLFTGASLIILLPFLAMYIASLSPDLIQSIRKERHYIVELKKAYSELTKQLGRLEKERVLYKKFYDLMDKAFESKDLVEYLTAIKEEFSLRAIHIIPVKSLSSLKKQIDTSRNALVVPVVLEEGYAHVVFYFNSPFELHDLELLNLLEKSAKLINLFVLGFEEGNHEKVRVAV</sequence>
<dbReference type="AlphaFoldDB" id="A0A1M6SGW0"/>
<dbReference type="STRING" id="381751.SAMN05444391_1021"/>
<keyword evidence="1" id="KW-0472">Membrane</keyword>
<evidence type="ECO:0000313" key="3">
    <source>
        <dbReference type="Proteomes" id="UP000189810"/>
    </source>
</evidence>
<dbReference type="EMBL" id="LT670846">
    <property type="protein sequence ID" value="SHK43817.1"/>
    <property type="molecule type" value="Genomic_DNA"/>
</dbReference>
<keyword evidence="1" id="KW-1133">Transmembrane helix</keyword>
<proteinExistence type="predicted"/>
<dbReference type="OrthoDB" id="12260at2"/>
<gene>
    <name evidence="2" type="ORF">SAMN05444391_1021</name>
</gene>
<feature type="transmembrane region" description="Helical" evidence="1">
    <location>
        <begin position="7"/>
        <end position="26"/>
    </location>
</feature>